<name>A0ABQ3QXY0_9ACTN</name>
<sequence>MLYMCSTRDDDRTARAVIRDEALRLFAERGPDAVTVRQIATAAGVSPGLVVHHFGSKDGLRTEVDQHVLAVFEAMLGQLTGEGGADLLDPQTGSLSEALAQHLPPDSPLPGYLRRLLLSDTDAGRLLFRRLYELSRAALAQLADAGLAAPGRDPDARAAFLLANDLALFLLRDRLTDVLGTDPLSAEGITRWAPEMLSIYAGGLTASPDDTNTPVPPIPDTPRGDPPTA</sequence>
<evidence type="ECO:0000256" key="3">
    <source>
        <dbReference type="ARBA" id="ARBA00023163"/>
    </source>
</evidence>
<evidence type="ECO:0000259" key="6">
    <source>
        <dbReference type="PROSITE" id="PS50977"/>
    </source>
</evidence>
<evidence type="ECO:0000256" key="4">
    <source>
        <dbReference type="PROSITE-ProRule" id="PRU00335"/>
    </source>
</evidence>
<feature type="domain" description="HTH tetR-type" evidence="6">
    <location>
        <begin position="12"/>
        <end position="72"/>
    </location>
</feature>
<keyword evidence="1" id="KW-0805">Transcription regulation</keyword>
<dbReference type="InterPro" id="IPR009057">
    <property type="entry name" value="Homeodomain-like_sf"/>
</dbReference>
<dbReference type="SUPFAM" id="SSF46689">
    <property type="entry name" value="Homeodomain-like"/>
    <property type="match status" value="1"/>
</dbReference>
<evidence type="ECO:0000313" key="7">
    <source>
        <dbReference type="EMBL" id="GHI42049.1"/>
    </source>
</evidence>
<dbReference type="InterPro" id="IPR001647">
    <property type="entry name" value="HTH_TetR"/>
</dbReference>
<dbReference type="InterPro" id="IPR050109">
    <property type="entry name" value="HTH-type_TetR-like_transc_reg"/>
</dbReference>
<dbReference type="EMBL" id="BNDY01000017">
    <property type="protein sequence ID" value="GHI42049.1"/>
    <property type="molecule type" value="Genomic_DNA"/>
</dbReference>
<feature type="DNA-binding region" description="H-T-H motif" evidence="4">
    <location>
        <begin position="35"/>
        <end position="54"/>
    </location>
</feature>
<dbReference type="Proteomes" id="UP001050808">
    <property type="component" value="Unassembled WGS sequence"/>
</dbReference>
<evidence type="ECO:0000256" key="1">
    <source>
        <dbReference type="ARBA" id="ARBA00023015"/>
    </source>
</evidence>
<dbReference type="PANTHER" id="PTHR30055:SF234">
    <property type="entry name" value="HTH-TYPE TRANSCRIPTIONAL REGULATOR BETI"/>
    <property type="match status" value="1"/>
</dbReference>
<gene>
    <name evidence="7" type="ORF">Sviol_64570</name>
</gene>
<reference evidence="7" key="1">
    <citation type="submission" date="2024-05" db="EMBL/GenBank/DDBJ databases">
        <title>Whole genome shotgun sequence of Streptomyces violascens NBRC 12920.</title>
        <authorList>
            <person name="Komaki H."/>
            <person name="Tamura T."/>
        </authorList>
    </citation>
    <scope>NUCLEOTIDE SEQUENCE</scope>
    <source>
        <strain evidence="7">NBRC 12920</strain>
    </source>
</reference>
<dbReference type="PRINTS" id="PR00455">
    <property type="entry name" value="HTHTETR"/>
</dbReference>
<dbReference type="Pfam" id="PF17933">
    <property type="entry name" value="TetR_C_25"/>
    <property type="match status" value="1"/>
</dbReference>
<feature type="compositionally biased region" description="Pro residues" evidence="5">
    <location>
        <begin position="214"/>
        <end position="229"/>
    </location>
</feature>
<organism evidence="7 8">
    <name type="scientific">Streptomyces violascens</name>
    <dbReference type="NCBI Taxonomy" id="67381"/>
    <lineage>
        <taxon>Bacteria</taxon>
        <taxon>Bacillati</taxon>
        <taxon>Actinomycetota</taxon>
        <taxon>Actinomycetes</taxon>
        <taxon>Kitasatosporales</taxon>
        <taxon>Streptomycetaceae</taxon>
        <taxon>Streptomyces</taxon>
    </lineage>
</organism>
<comment type="caution">
    <text evidence="7">The sequence shown here is derived from an EMBL/GenBank/DDBJ whole genome shotgun (WGS) entry which is preliminary data.</text>
</comment>
<proteinExistence type="predicted"/>
<dbReference type="PROSITE" id="PS50977">
    <property type="entry name" value="HTH_TETR_2"/>
    <property type="match status" value="1"/>
</dbReference>
<evidence type="ECO:0000256" key="5">
    <source>
        <dbReference type="SAM" id="MobiDB-lite"/>
    </source>
</evidence>
<dbReference type="PANTHER" id="PTHR30055">
    <property type="entry name" value="HTH-TYPE TRANSCRIPTIONAL REGULATOR RUTR"/>
    <property type="match status" value="1"/>
</dbReference>
<keyword evidence="2 4" id="KW-0238">DNA-binding</keyword>
<dbReference type="InterPro" id="IPR041484">
    <property type="entry name" value="TetR_C_25"/>
</dbReference>
<feature type="region of interest" description="Disordered" evidence="5">
    <location>
        <begin position="203"/>
        <end position="229"/>
    </location>
</feature>
<evidence type="ECO:0000313" key="8">
    <source>
        <dbReference type="Proteomes" id="UP001050808"/>
    </source>
</evidence>
<keyword evidence="3" id="KW-0804">Transcription</keyword>
<protein>
    <submittedName>
        <fullName evidence="7">TetR family transcriptional regulator</fullName>
    </submittedName>
</protein>
<evidence type="ECO:0000256" key="2">
    <source>
        <dbReference type="ARBA" id="ARBA00023125"/>
    </source>
</evidence>
<accession>A0ABQ3QXY0</accession>
<keyword evidence="8" id="KW-1185">Reference proteome</keyword>
<dbReference type="Pfam" id="PF00440">
    <property type="entry name" value="TetR_N"/>
    <property type="match status" value="1"/>
</dbReference>
<dbReference type="Gene3D" id="1.10.357.10">
    <property type="entry name" value="Tetracycline Repressor, domain 2"/>
    <property type="match status" value="1"/>
</dbReference>